<sequence>MKNLLVYYFAILLPMPFLIWAAFNDSYIFTVMLLSYYLYRTFLDGGRLISLGIIERKSLWKAFIPFWTSLYFKEMYFGK</sequence>
<dbReference type="AlphaFoldDB" id="A0A2T4DRN9"/>
<organism evidence="2 3">
    <name type="scientific">Marivirga lumbricoides</name>
    <dbReference type="NCBI Taxonomy" id="1046115"/>
    <lineage>
        <taxon>Bacteria</taxon>
        <taxon>Pseudomonadati</taxon>
        <taxon>Bacteroidota</taxon>
        <taxon>Cytophagia</taxon>
        <taxon>Cytophagales</taxon>
        <taxon>Marivirgaceae</taxon>
        <taxon>Marivirga</taxon>
    </lineage>
</organism>
<keyword evidence="1" id="KW-1133">Transmembrane helix</keyword>
<keyword evidence="1" id="KW-0812">Transmembrane</keyword>
<evidence type="ECO:0000256" key="1">
    <source>
        <dbReference type="SAM" id="Phobius"/>
    </source>
</evidence>
<keyword evidence="1" id="KW-0472">Membrane</keyword>
<protein>
    <submittedName>
        <fullName evidence="2">Uncharacterized protein</fullName>
    </submittedName>
</protein>
<name>A0A2T4DRN9_9BACT</name>
<dbReference type="EMBL" id="PYVU01000050">
    <property type="protein sequence ID" value="PTB96467.1"/>
    <property type="molecule type" value="Genomic_DNA"/>
</dbReference>
<reference evidence="2 3" key="1">
    <citation type="submission" date="2018-03" db="EMBL/GenBank/DDBJ databases">
        <title>Cross-interface Injection: A General Nanoliter Liquid Handling Method Applied to Single Cells Genome Amplification Automated Nanoliter Liquid Handling Applied to Single Cell Multiple Displacement Amplification.</title>
        <authorList>
            <person name="Yun J."/>
            <person name="Xu P."/>
            <person name="Xu J."/>
            <person name="Dai X."/>
            <person name="Wang Y."/>
            <person name="Zheng X."/>
            <person name="Cao C."/>
            <person name="Yi Q."/>
            <person name="Zhu Y."/>
            <person name="Wang L."/>
            <person name="Dong Z."/>
            <person name="Huang Y."/>
            <person name="Huang L."/>
            <person name="Du W."/>
        </authorList>
    </citation>
    <scope>NUCLEOTIDE SEQUENCE [LARGE SCALE GENOMIC DNA]</scope>
    <source>
        <strain evidence="2 3">Z-D1-2</strain>
    </source>
</reference>
<accession>A0A2T4DRN9</accession>
<evidence type="ECO:0000313" key="3">
    <source>
        <dbReference type="Proteomes" id="UP000240608"/>
    </source>
</evidence>
<comment type="caution">
    <text evidence="2">The sequence shown here is derived from an EMBL/GenBank/DDBJ whole genome shotgun (WGS) entry which is preliminary data.</text>
</comment>
<proteinExistence type="predicted"/>
<gene>
    <name evidence="2" type="ORF">C9994_07285</name>
</gene>
<feature type="transmembrane region" description="Helical" evidence="1">
    <location>
        <begin position="6"/>
        <end position="39"/>
    </location>
</feature>
<dbReference type="Proteomes" id="UP000240608">
    <property type="component" value="Unassembled WGS sequence"/>
</dbReference>
<evidence type="ECO:0000313" key="2">
    <source>
        <dbReference type="EMBL" id="PTB96467.1"/>
    </source>
</evidence>